<dbReference type="SUPFAM" id="SSF56655">
    <property type="entry name" value="Carbohydrate phosphatase"/>
    <property type="match status" value="1"/>
</dbReference>
<dbReference type="AlphaFoldDB" id="A0A7S4KDE0"/>
<accession>A0A7S4KDE0</accession>
<reference evidence="1" key="1">
    <citation type="submission" date="2021-01" db="EMBL/GenBank/DDBJ databases">
        <authorList>
            <person name="Corre E."/>
            <person name="Pelletier E."/>
            <person name="Niang G."/>
            <person name="Scheremetjew M."/>
            <person name="Finn R."/>
            <person name="Kale V."/>
            <person name="Holt S."/>
            <person name="Cochrane G."/>
            <person name="Meng A."/>
            <person name="Brown T."/>
            <person name="Cohen L."/>
        </authorList>
    </citation>
    <scope>NUCLEOTIDE SEQUENCE</scope>
    <source>
        <strain evidence="1">CCMP 2712</strain>
    </source>
</reference>
<organism evidence="1">
    <name type="scientific">Guillardia theta</name>
    <name type="common">Cryptophyte</name>
    <name type="synonym">Cryptomonas phi</name>
    <dbReference type="NCBI Taxonomy" id="55529"/>
    <lineage>
        <taxon>Eukaryota</taxon>
        <taxon>Cryptophyceae</taxon>
        <taxon>Pyrenomonadales</taxon>
        <taxon>Geminigeraceae</taxon>
        <taxon>Guillardia</taxon>
    </lineage>
</organism>
<protein>
    <submittedName>
        <fullName evidence="1">Uncharacterized protein</fullName>
    </submittedName>
</protein>
<evidence type="ECO:0000313" key="1">
    <source>
        <dbReference type="EMBL" id="CAE2291000.1"/>
    </source>
</evidence>
<sequence length="374" mass="41016">MADPNPLVNNSGVETLLRNGIPVTFIGEQEEQEAKKITEDFVKMILNPKGHQTLQGSKETWGGNYSLEVEFVVQLLQRVLTDTVPADCEQNRIDLTVNAAISKYFKECLAEEKLVLKDERDVERLEQKSSEGMIQRLKASLGPQPLSSSREASKASRYWLWHCTSEKYGKTSSHLLASIALVEDNQVRMSAVANSMAQNGSCIMAAVKGQGLRYWPLAGGEPSQMTLTMEENRERCWEQVKYDFNSLSTIPSPRAGLDYPPWLCSGRCSRAPFSDAAPALDVGGGVLEHYWRVCQARAAACLHSNPEGFSAAEHGAGILCVEESGGKVTDKHGRRVTIEAAGTRDLHMDAADTIIVLSSSTSQQIEEVIIASQG</sequence>
<proteinExistence type="predicted"/>
<gene>
    <name evidence="1" type="ORF">GTHE00462_LOCUS11180</name>
</gene>
<name>A0A7S4KDE0_GUITH</name>
<dbReference type="Gene3D" id="3.40.190.80">
    <property type="match status" value="1"/>
</dbReference>
<dbReference type="EMBL" id="HBKN01014372">
    <property type="protein sequence ID" value="CAE2291000.1"/>
    <property type="molecule type" value="Transcribed_RNA"/>
</dbReference>